<accession>A0A2M8WVP7</accession>
<evidence type="ECO:0000313" key="2">
    <source>
        <dbReference type="EMBL" id="PJI94976.1"/>
    </source>
</evidence>
<keyword evidence="1" id="KW-0472">Membrane</keyword>
<evidence type="ECO:0000256" key="1">
    <source>
        <dbReference type="SAM" id="Phobius"/>
    </source>
</evidence>
<name>A0A2M8WVP7_9MICO</name>
<feature type="transmembrane region" description="Helical" evidence="1">
    <location>
        <begin position="84"/>
        <end position="106"/>
    </location>
</feature>
<keyword evidence="3" id="KW-1185">Reference proteome</keyword>
<reference evidence="2 3" key="1">
    <citation type="submission" date="2017-11" db="EMBL/GenBank/DDBJ databases">
        <title>Genomic Encyclopedia of Archaeal and Bacterial Type Strains, Phase II (KMG-II): From Individual Species to Whole Genera.</title>
        <authorList>
            <person name="Goeker M."/>
        </authorList>
    </citation>
    <scope>NUCLEOTIDE SEQUENCE [LARGE SCALE GENOMIC DNA]</scope>
    <source>
        <strain evidence="2 3">DSM 22413</strain>
    </source>
</reference>
<gene>
    <name evidence="2" type="ORF">CLV34_0828</name>
</gene>
<dbReference type="RefSeq" id="WP_100348911.1">
    <property type="nucleotide sequence ID" value="NZ_PGTZ01000006.1"/>
</dbReference>
<keyword evidence="1" id="KW-0812">Transmembrane</keyword>
<comment type="caution">
    <text evidence="2">The sequence shown here is derived from an EMBL/GenBank/DDBJ whole genome shotgun (WGS) entry which is preliminary data.</text>
</comment>
<dbReference type="AlphaFoldDB" id="A0A2M8WVP7"/>
<keyword evidence="1" id="KW-1133">Transmembrane helix</keyword>
<sequence>MTDTPWMAPGTRSGVLLIDSPTARPQEAAAARDRLDAALGAVVDPEGPGWYRPLARLGRWWYLVCALVCAALLLLTPLPWWAALLVGLAFGPMVGGFSGAALAGIARTVSVTDEVRGAARAARTAEHPFVRTVLDGTAEMVRDIVERAPDRAAEAHARGWDVAVMHPDDPVDEPAAAALVDLWEATGGVLPEGLGRTT</sequence>
<protein>
    <submittedName>
        <fullName evidence="2">Uncharacterized protein</fullName>
    </submittedName>
</protein>
<evidence type="ECO:0000313" key="3">
    <source>
        <dbReference type="Proteomes" id="UP000231586"/>
    </source>
</evidence>
<dbReference type="Proteomes" id="UP000231586">
    <property type="component" value="Unassembled WGS sequence"/>
</dbReference>
<organism evidence="2 3">
    <name type="scientific">Luteimicrobium subarcticum</name>
    <dbReference type="NCBI Taxonomy" id="620910"/>
    <lineage>
        <taxon>Bacteria</taxon>
        <taxon>Bacillati</taxon>
        <taxon>Actinomycetota</taxon>
        <taxon>Actinomycetes</taxon>
        <taxon>Micrococcales</taxon>
        <taxon>Luteimicrobium</taxon>
    </lineage>
</organism>
<dbReference type="OrthoDB" id="5197336at2"/>
<proteinExistence type="predicted"/>
<dbReference type="EMBL" id="PGTZ01000006">
    <property type="protein sequence ID" value="PJI94976.1"/>
    <property type="molecule type" value="Genomic_DNA"/>
</dbReference>
<feature type="transmembrane region" description="Helical" evidence="1">
    <location>
        <begin position="60"/>
        <end position="78"/>
    </location>
</feature>